<protein>
    <recommendedName>
        <fullName evidence="4">SH3 domain-containing protein</fullName>
    </recommendedName>
</protein>
<evidence type="ECO:0000313" key="2">
    <source>
        <dbReference type="EMBL" id="QXH49958.1"/>
    </source>
</evidence>
<evidence type="ECO:0000313" key="3">
    <source>
        <dbReference type="Proteomes" id="UP001046350"/>
    </source>
</evidence>
<accession>A0ABX8N0T9</accession>
<keyword evidence="1" id="KW-0732">Signal</keyword>
<reference evidence="2" key="1">
    <citation type="journal article" date="2021" name="Microorganisms">
        <title>The Ever-Expanding Pseudomonas Genus: Description of 43 New Species and Partition of the Pseudomonas putida Group.</title>
        <authorList>
            <person name="Girard L."/>
            <person name="Lood C."/>
            <person name="Hofte M."/>
            <person name="Vandamme P."/>
            <person name="Rokni-Zadeh H."/>
            <person name="van Noort V."/>
            <person name="Lavigne R."/>
            <person name="De Mot R."/>
        </authorList>
    </citation>
    <scope>NUCLEOTIDE SEQUENCE</scope>
    <source>
        <strain evidence="2">COW40</strain>
    </source>
</reference>
<name>A0ABX8N0T9_9PSED</name>
<evidence type="ECO:0000256" key="1">
    <source>
        <dbReference type="SAM" id="SignalP"/>
    </source>
</evidence>
<feature type="signal peptide" evidence="1">
    <location>
        <begin position="1"/>
        <end position="22"/>
    </location>
</feature>
<keyword evidence="3" id="KW-1185">Reference proteome</keyword>
<gene>
    <name evidence="2" type="ORF">KSS94_18665</name>
</gene>
<feature type="chain" id="PRO_5045659526" description="SH3 domain-containing protein" evidence="1">
    <location>
        <begin position="23"/>
        <end position="203"/>
    </location>
</feature>
<dbReference type="EMBL" id="CP077076">
    <property type="protein sequence ID" value="QXH49958.1"/>
    <property type="molecule type" value="Genomic_DNA"/>
</dbReference>
<organism evidence="2 3">
    <name type="scientific">Pseudomonas fakonensis</name>
    <dbReference type="NCBI Taxonomy" id="2842355"/>
    <lineage>
        <taxon>Bacteria</taxon>
        <taxon>Pseudomonadati</taxon>
        <taxon>Pseudomonadota</taxon>
        <taxon>Gammaproteobacteria</taxon>
        <taxon>Pseudomonadales</taxon>
        <taxon>Pseudomonadaceae</taxon>
        <taxon>Pseudomonas</taxon>
    </lineage>
</organism>
<proteinExistence type="predicted"/>
<dbReference type="Proteomes" id="UP001046350">
    <property type="component" value="Chromosome"/>
</dbReference>
<dbReference type="RefSeq" id="WP_217839556.1">
    <property type="nucleotide sequence ID" value="NZ_CP077076.1"/>
</dbReference>
<evidence type="ECO:0008006" key="4">
    <source>
        <dbReference type="Google" id="ProtNLM"/>
    </source>
</evidence>
<sequence length="203" mass="21666">MNRILCAGLLALGALAATPLFAAGSAIKPGRYDAMMLAVTPDHQVQGYYLEELGEGVSRRCTFYLQGAIDGPSPAPVTTWRTEALPGSIAASDKGVVLTVARGDEHPGCSSVLGPMIAKGLPLQRIDTRPWIGLVSIAADKAYLLKAPGSKAGKRPYIIKNDVVGVLEYKDGWARVEYVNGDDRSFKGWIRADQFAKLVPPQG</sequence>